<keyword evidence="7" id="KW-1185">Reference proteome</keyword>
<dbReference type="Proteomes" id="UP000218231">
    <property type="component" value="Unassembled WGS sequence"/>
</dbReference>
<dbReference type="PANTHER" id="PTHR46706:SF7">
    <property type="entry name" value="GROUNDHOG (HEDGEHOG-LIKE FAMILY)-RELATED"/>
    <property type="match status" value="1"/>
</dbReference>
<evidence type="ECO:0000256" key="2">
    <source>
        <dbReference type="ARBA" id="ARBA00022473"/>
    </source>
</evidence>
<proteinExistence type="predicted"/>
<evidence type="ECO:0000256" key="1">
    <source>
        <dbReference type="ARBA" id="ARBA00004239"/>
    </source>
</evidence>
<dbReference type="AlphaFoldDB" id="A0A2A2J3P2"/>
<keyword evidence="3" id="KW-0732">Signal</keyword>
<dbReference type="OrthoDB" id="5212at2759"/>
<comment type="subcellular location">
    <subcellularLocation>
        <location evidence="1">Secreted</location>
        <location evidence="1">Extracellular space</location>
    </subcellularLocation>
</comment>
<evidence type="ECO:0000259" key="5">
    <source>
        <dbReference type="SMART" id="SM00306"/>
    </source>
</evidence>
<reference evidence="6 7" key="1">
    <citation type="journal article" date="2017" name="Curr. Biol.">
        <title>Genome architecture and evolution of a unichromosomal asexual nematode.</title>
        <authorList>
            <person name="Fradin H."/>
            <person name="Zegar C."/>
            <person name="Gutwein M."/>
            <person name="Lucas J."/>
            <person name="Kovtun M."/>
            <person name="Corcoran D."/>
            <person name="Baugh L.R."/>
            <person name="Kiontke K."/>
            <person name="Gunsalus K."/>
            <person name="Fitch D.H."/>
            <person name="Piano F."/>
        </authorList>
    </citation>
    <scope>NUCLEOTIDE SEQUENCE [LARGE SCALE GENOMIC DNA]</scope>
    <source>
        <strain evidence="6">PF1309</strain>
    </source>
</reference>
<feature type="domain" description="Hint" evidence="4">
    <location>
        <begin position="184"/>
        <end position="228"/>
    </location>
</feature>
<dbReference type="InterPro" id="IPR003586">
    <property type="entry name" value="Hint_dom_C"/>
</dbReference>
<dbReference type="EMBL" id="LIAE01010704">
    <property type="protein sequence ID" value="PAV56418.1"/>
    <property type="molecule type" value="Genomic_DNA"/>
</dbReference>
<protein>
    <recommendedName>
        <fullName evidence="8">Hint domain-containing protein</fullName>
    </recommendedName>
</protein>
<gene>
    <name evidence="6" type="ORF">WR25_18120</name>
</gene>
<dbReference type="InterPro" id="IPR052140">
    <property type="entry name" value="Dev_Signal_Hedgehog-like"/>
</dbReference>
<dbReference type="GO" id="GO:0007267">
    <property type="term" value="P:cell-cell signaling"/>
    <property type="evidence" value="ECO:0007669"/>
    <property type="project" value="InterPro"/>
</dbReference>
<comment type="caution">
    <text evidence="6">The sequence shown here is derived from an EMBL/GenBank/DDBJ whole genome shotgun (WGS) entry which is preliminary data.</text>
</comment>
<dbReference type="PRINTS" id="PR00632">
    <property type="entry name" value="SONICHHOG"/>
</dbReference>
<dbReference type="InterPro" id="IPR001657">
    <property type="entry name" value="Hedgehog"/>
</dbReference>
<dbReference type="InterPro" id="IPR001767">
    <property type="entry name" value="Hedgehog_Hint"/>
</dbReference>
<evidence type="ECO:0000259" key="4">
    <source>
        <dbReference type="SMART" id="SM00305"/>
    </source>
</evidence>
<dbReference type="SMART" id="SM00305">
    <property type="entry name" value="HintC"/>
    <property type="match status" value="1"/>
</dbReference>
<feature type="domain" description="Hint" evidence="5">
    <location>
        <begin position="72"/>
        <end position="183"/>
    </location>
</feature>
<accession>A0A2A2J3P2</accession>
<dbReference type="SUPFAM" id="SSF51294">
    <property type="entry name" value="Hedgehog/intein (Hint) domain"/>
    <property type="match status" value="1"/>
</dbReference>
<evidence type="ECO:0000256" key="3">
    <source>
        <dbReference type="ARBA" id="ARBA00022729"/>
    </source>
</evidence>
<dbReference type="STRING" id="2018661.A0A2A2J3P2"/>
<evidence type="ECO:0000313" key="7">
    <source>
        <dbReference type="Proteomes" id="UP000218231"/>
    </source>
</evidence>
<dbReference type="PANTHER" id="PTHR46706">
    <property type="entry name" value="PROTEIN QUA-1-RELATED"/>
    <property type="match status" value="1"/>
</dbReference>
<sequence length="279" mass="32504">MRKSESKRTKKKTCDIRNGNAKTEAVMRATQSNSSMKLAIIPFLLAKFYECRSFKTEDGLLEELARNANENVRCFSTDSWLTTPRGKKRMDQIRVGDFVLTANQTNAYFTPITMWIHRDPDLVTRFVTILTDYGKMMALTARHLMYRNECEEFYDDFVTELPFSNETVYAENLRVGDCVMLLYKGRWRQQKLQEIEITTRKGAFAPMTENGRIIVNDMLASCHSDLRDVTQQSNLFNALLYLKQQISKLFGISMHNYVYKSVFSELPLDLLRLMVPYLK</sequence>
<dbReference type="Pfam" id="PF01079">
    <property type="entry name" value="Hint"/>
    <property type="match status" value="1"/>
</dbReference>
<dbReference type="CDD" id="cd00081">
    <property type="entry name" value="Hint"/>
    <property type="match status" value="1"/>
</dbReference>
<evidence type="ECO:0000313" key="6">
    <source>
        <dbReference type="EMBL" id="PAV56418.1"/>
    </source>
</evidence>
<dbReference type="GO" id="GO:0005576">
    <property type="term" value="C:extracellular region"/>
    <property type="evidence" value="ECO:0007669"/>
    <property type="project" value="UniProtKB-SubCell"/>
</dbReference>
<dbReference type="GO" id="GO:0016540">
    <property type="term" value="P:protein autoprocessing"/>
    <property type="evidence" value="ECO:0007669"/>
    <property type="project" value="InterPro"/>
</dbReference>
<dbReference type="SMART" id="SM00306">
    <property type="entry name" value="HintN"/>
    <property type="match status" value="1"/>
</dbReference>
<organism evidence="6 7">
    <name type="scientific">Diploscapter pachys</name>
    <dbReference type="NCBI Taxonomy" id="2018661"/>
    <lineage>
        <taxon>Eukaryota</taxon>
        <taxon>Metazoa</taxon>
        <taxon>Ecdysozoa</taxon>
        <taxon>Nematoda</taxon>
        <taxon>Chromadorea</taxon>
        <taxon>Rhabditida</taxon>
        <taxon>Rhabditina</taxon>
        <taxon>Rhabditomorpha</taxon>
        <taxon>Rhabditoidea</taxon>
        <taxon>Rhabditidae</taxon>
        <taxon>Diploscapter</taxon>
    </lineage>
</organism>
<keyword evidence="2" id="KW-0217">Developmental protein</keyword>
<evidence type="ECO:0008006" key="8">
    <source>
        <dbReference type="Google" id="ProtNLM"/>
    </source>
</evidence>
<name>A0A2A2J3P2_9BILA</name>
<dbReference type="InterPro" id="IPR003587">
    <property type="entry name" value="Hint_dom_N"/>
</dbReference>
<dbReference type="Gene3D" id="2.170.16.10">
    <property type="entry name" value="Hedgehog/Intein (Hint) domain"/>
    <property type="match status" value="1"/>
</dbReference>
<dbReference type="InterPro" id="IPR036844">
    <property type="entry name" value="Hint_dom_sf"/>
</dbReference>